<dbReference type="Gene3D" id="3.40.50.1000">
    <property type="entry name" value="HAD superfamily/HAD-like"/>
    <property type="match status" value="1"/>
</dbReference>
<dbReference type="Gene3D" id="3.30.1240.10">
    <property type="match status" value="1"/>
</dbReference>
<dbReference type="NCBIfam" id="TIGR01484">
    <property type="entry name" value="HAD-SF-IIB"/>
    <property type="match status" value="1"/>
</dbReference>
<dbReference type="EMBL" id="AFVQ02000112">
    <property type="protein sequence ID" value="KLI02255.1"/>
    <property type="molecule type" value="Genomic_DNA"/>
</dbReference>
<dbReference type="GO" id="GO:0005829">
    <property type="term" value="C:cytosol"/>
    <property type="evidence" value="ECO:0007669"/>
    <property type="project" value="TreeGrafter"/>
</dbReference>
<dbReference type="SUPFAM" id="SSF56784">
    <property type="entry name" value="HAD-like"/>
    <property type="match status" value="1"/>
</dbReference>
<keyword evidence="2" id="KW-1185">Reference proteome</keyword>
<dbReference type="OrthoDB" id="9781413at2"/>
<dbReference type="RefSeq" id="WP_010023967.1">
    <property type="nucleotide sequence ID" value="NZ_AFVQ02000112.1"/>
</dbReference>
<dbReference type="PANTHER" id="PTHR10000">
    <property type="entry name" value="PHOSPHOSERINE PHOSPHATASE"/>
    <property type="match status" value="1"/>
</dbReference>
<protein>
    <recommendedName>
        <fullName evidence="3">Hydrolase</fullName>
    </recommendedName>
</protein>
<evidence type="ECO:0000313" key="1">
    <source>
        <dbReference type="EMBL" id="KLI02255.1"/>
    </source>
</evidence>
<dbReference type="InterPro" id="IPR006379">
    <property type="entry name" value="HAD-SF_hydro_IIB"/>
</dbReference>
<proteinExistence type="predicted"/>
<gene>
    <name evidence="1" type="ORF">SINU_08935</name>
</gene>
<comment type="caution">
    <text evidence="1">The sequence shown here is derived from an EMBL/GenBank/DDBJ whole genome shotgun (WGS) entry which is preliminary data.</text>
</comment>
<organism evidence="1 2">
    <name type="scientific">Sporolactobacillus inulinus CASD</name>
    <dbReference type="NCBI Taxonomy" id="1069536"/>
    <lineage>
        <taxon>Bacteria</taxon>
        <taxon>Bacillati</taxon>
        <taxon>Bacillota</taxon>
        <taxon>Bacilli</taxon>
        <taxon>Bacillales</taxon>
        <taxon>Sporolactobacillaceae</taxon>
        <taxon>Sporolactobacillus</taxon>
    </lineage>
</organism>
<evidence type="ECO:0000313" key="2">
    <source>
        <dbReference type="Proteomes" id="UP000035553"/>
    </source>
</evidence>
<dbReference type="GO" id="GO:0016791">
    <property type="term" value="F:phosphatase activity"/>
    <property type="evidence" value="ECO:0007669"/>
    <property type="project" value="UniProtKB-ARBA"/>
</dbReference>
<dbReference type="SFLD" id="SFLDS00003">
    <property type="entry name" value="Haloacid_Dehalogenase"/>
    <property type="match status" value="1"/>
</dbReference>
<name>A0A0U1QN80_9BACL</name>
<evidence type="ECO:0008006" key="3">
    <source>
        <dbReference type="Google" id="ProtNLM"/>
    </source>
</evidence>
<dbReference type="InterPro" id="IPR036412">
    <property type="entry name" value="HAD-like_sf"/>
</dbReference>
<dbReference type="STRING" id="1069536.SINU_08935"/>
<reference evidence="1 2" key="1">
    <citation type="journal article" date="2011" name="J. Bacteriol.">
        <title>Draft genome sequence of Sporolactobacillus inulinus strain CASD, an efficient D-lactic acid-producing bacterium with high-concentration lactate tolerance capability.</title>
        <authorList>
            <person name="Yu B."/>
            <person name="Su F."/>
            <person name="Wang L."/>
            <person name="Xu K."/>
            <person name="Zhao B."/>
            <person name="Xu P."/>
        </authorList>
    </citation>
    <scope>NUCLEOTIDE SEQUENCE [LARGE SCALE GENOMIC DNA]</scope>
    <source>
        <strain evidence="1 2">CASD</strain>
    </source>
</reference>
<dbReference type="AlphaFoldDB" id="A0A0U1QN80"/>
<dbReference type="SFLD" id="SFLDG01140">
    <property type="entry name" value="C2.B:_Phosphomannomutase_and_P"/>
    <property type="match status" value="1"/>
</dbReference>
<dbReference type="NCBIfam" id="TIGR00099">
    <property type="entry name" value="Cof-subfamily"/>
    <property type="match status" value="1"/>
</dbReference>
<accession>A0A0U1QN80</accession>
<dbReference type="Pfam" id="PF08282">
    <property type="entry name" value="Hydrolase_3"/>
    <property type="match status" value="1"/>
</dbReference>
<dbReference type="PANTHER" id="PTHR10000:SF8">
    <property type="entry name" value="HAD SUPERFAMILY HYDROLASE-LIKE, TYPE 3"/>
    <property type="match status" value="1"/>
</dbReference>
<dbReference type="InterPro" id="IPR023214">
    <property type="entry name" value="HAD_sf"/>
</dbReference>
<sequence length="265" mass="29183">MNSLRSIRALVFDLDGTLLDSQKKLSERTQNALLRCGQLGLDLFIATARPPRSVKALLPSIIMKNVSAVYYNGAYCRDLSGNTSSFTISPAIAAKIITQVCRNKEQDKLSIESEDVLYALSNAVYEQNRKHMFVPPTIVSDKSLASIPANKLLLFRCSAETKHYIMNFRAQLSVVETDAGELLHIMAKHISKASAISTLCQKRAIPMRQVAAFGDDWNDLDLFKACGYSVAMGNAAPGLEKDATMRTGTNDTDGVAQVLEKWFLD</sequence>
<dbReference type="Proteomes" id="UP000035553">
    <property type="component" value="Unassembled WGS sequence"/>
</dbReference>
<dbReference type="InterPro" id="IPR000150">
    <property type="entry name" value="Cof"/>
</dbReference>
<dbReference type="GO" id="GO:0000287">
    <property type="term" value="F:magnesium ion binding"/>
    <property type="evidence" value="ECO:0007669"/>
    <property type="project" value="TreeGrafter"/>
</dbReference>